<dbReference type="InterPro" id="IPR017441">
    <property type="entry name" value="Protein_kinase_ATP_BS"/>
</dbReference>
<keyword evidence="14" id="KW-1185">Reference proteome</keyword>
<feature type="region of interest" description="Disordered" evidence="10">
    <location>
        <begin position="63"/>
        <end position="104"/>
    </location>
</feature>
<evidence type="ECO:0000256" key="3">
    <source>
        <dbReference type="ARBA" id="ARBA00022679"/>
    </source>
</evidence>
<feature type="binding site" evidence="9">
    <location>
        <position position="361"/>
    </location>
    <ligand>
        <name>ATP</name>
        <dbReference type="ChEBI" id="CHEBI:30616"/>
    </ligand>
</feature>
<dbReference type="PANTHER" id="PTHR24356:SF400">
    <property type="entry name" value="SERINE_THREONINE-PROTEIN KINASE CBK1"/>
    <property type="match status" value="1"/>
</dbReference>
<comment type="catalytic activity">
    <reaction evidence="7">
        <text>L-threonyl-[protein] + ATP = O-phospho-L-threonyl-[protein] + ADP + H(+)</text>
        <dbReference type="Rhea" id="RHEA:46608"/>
        <dbReference type="Rhea" id="RHEA-COMP:11060"/>
        <dbReference type="Rhea" id="RHEA-COMP:11605"/>
        <dbReference type="ChEBI" id="CHEBI:15378"/>
        <dbReference type="ChEBI" id="CHEBI:30013"/>
        <dbReference type="ChEBI" id="CHEBI:30616"/>
        <dbReference type="ChEBI" id="CHEBI:61977"/>
        <dbReference type="ChEBI" id="CHEBI:456216"/>
        <dbReference type="EC" id="2.7.11.1"/>
    </reaction>
</comment>
<evidence type="ECO:0000256" key="4">
    <source>
        <dbReference type="ARBA" id="ARBA00022741"/>
    </source>
</evidence>
<dbReference type="PANTHER" id="PTHR24356">
    <property type="entry name" value="SERINE/THREONINE-PROTEIN KINASE"/>
    <property type="match status" value="1"/>
</dbReference>
<evidence type="ECO:0000259" key="12">
    <source>
        <dbReference type="PROSITE" id="PS51285"/>
    </source>
</evidence>
<keyword evidence="5 13" id="KW-0418">Kinase</keyword>
<dbReference type="InterPro" id="IPR011009">
    <property type="entry name" value="Kinase-like_dom_sf"/>
</dbReference>
<comment type="catalytic activity">
    <reaction evidence="8">
        <text>L-seryl-[protein] + ATP = O-phospho-L-seryl-[protein] + ADP + H(+)</text>
        <dbReference type="Rhea" id="RHEA:17989"/>
        <dbReference type="Rhea" id="RHEA-COMP:9863"/>
        <dbReference type="Rhea" id="RHEA-COMP:11604"/>
        <dbReference type="ChEBI" id="CHEBI:15378"/>
        <dbReference type="ChEBI" id="CHEBI:29999"/>
        <dbReference type="ChEBI" id="CHEBI:30616"/>
        <dbReference type="ChEBI" id="CHEBI:83421"/>
        <dbReference type="ChEBI" id="CHEBI:456216"/>
        <dbReference type="EC" id="2.7.11.1"/>
    </reaction>
</comment>
<keyword evidence="2" id="KW-0723">Serine/threonine-protein kinase</keyword>
<feature type="compositionally biased region" description="Polar residues" evidence="10">
    <location>
        <begin position="84"/>
        <end position="104"/>
    </location>
</feature>
<evidence type="ECO:0000256" key="9">
    <source>
        <dbReference type="PROSITE-ProRule" id="PRU10141"/>
    </source>
</evidence>
<dbReference type="SUPFAM" id="SSF56112">
    <property type="entry name" value="Protein kinase-like (PK-like)"/>
    <property type="match status" value="1"/>
</dbReference>
<dbReference type="PROSITE" id="PS00107">
    <property type="entry name" value="PROTEIN_KINASE_ATP"/>
    <property type="match status" value="1"/>
</dbReference>
<evidence type="ECO:0000256" key="10">
    <source>
        <dbReference type="SAM" id="MobiDB-lite"/>
    </source>
</evidence>
<dbReference type="InterPro" id="IPR050236">
    <property type="entry name" value="Ser_Thr_kinase_AGC"/>
</dbReference>
<evidence type="ECO:0000259" key="11">
    <source>
        <dbReference type="PROSITE" id="PS50011"/>
    </source>
</evidence>
<evidence type="ECO:0000313" key="13">
    <source>
        <dbReference type="EMBL" id="KAL3419052.1"/>
    </source>
</evidence>
<sequence>MSDTAALGTFVKANEPLVSHALPEMTVMDEIPLSPPSRVRRGRSKIMSVLRALTNSASSISNAEPLSLTSPVSPVSPMSPEGPLSSSASKYAVSTPSVSPSNGLNKKLSISYLKGHLEPTVVHRSQFKSRPSVISQEKIVVEVKEESPPSSAGDSSNGKSSKSSGDPRPSQSTGKTSLESKVSTKSKVASPQSSENKKLIPEDGESPEGSLAPIAEVDTPLPPTPEPEPTPTFMSVEKAAAAKIFFECHYNDLTSGRITPRSMRRRVLEGELYQDTLSTTSEKIQKKNLWAQRETDHLREMRVMKARGANALKGKDETTAMYEAIKVLGKGSFGVVRLVRERPEKDAFQNPLKKKEVFAMKVIRKSDMLRNSQEGHLRAERDFLVAAEGSRWVVPLIASFQDPSNLYLVMDYMPGGDFLGLLIRDNVLSEPVAKFYIAEMILCIEEAHSLRWIHRDVKPDNFLIAASGHLKISDFGLAFDGHWSHDQAYYNNHRYSLLEKLGIKVEGDSIDRKEGRLIASAISAAVAQTQMAGKERHHISSSNEEANEGILNWRNRHGNRTLARSVVGTSQYMAPEVVLGGHYDARCDWWSVAIILFECLYGHTPFLAEEGGRQATKANIVRHKDTFHFPHKPVVSRRCQDLIRNMVQDAEFRLCSRRYSRELINTSSRYRDATGRYVYPNDAEDIKGHKWFRDIQWDRLHLMTPPFVPDIKAQDDTHYFDEEDTISDFSESAPDKKPDPNEVASALRSFNREIQILAVGYIDKPHDSTRLKKVEKEIDTFHLSEEKKDYLKAFVKHYGKKEKKRPRDRLLRDKEFAGKVLELRKKGAFLGYTYRRIRRGRESATGNGGYVVGSVNGGRPVWHRSRLSIH</sequence>
<feature type="compositionally biased region" description="Pro residues" evidence="10">
    <location>
        <begin position="220"/>
        <end position="230"/>
    </location>
</feature>
<keyword evidence="6 9" id="KW-0067">ATP-binding</keyword>
<name>A0ABR4P719_9HELO</name>
<protein>
    <recommendedName>
        <fullName evidence="1">non-specific serine/threonine protein kinase</fullName>
        <ecNumber evidence="1">2.7.11.1</ecNumber>
    </recommendedName>
</protein>
<feature type="compositionally biased region" description="Low complexity" evidence="10">
    <location>
        <begin position="150"/>
        <end position="166"/>
    </location>
</feature>
<keyword evidence="3" id="KW-0808">Transferase</keyword>
<dbReference type="PROSITE" id="PS50011">
    <property type="entry name" value="PROTEIN_KINASE_DOM"/>
    <property type="match status" value="1"/>
</dbReference>
<dbReference type="Proteomes" id="UP001629113">
    <property type="component" value="Unassembled WGS sequence"/>
</dbReference>
<keyword evidence="4 9" id="KW-0547">Nucleotide-binding</keyword>
<comment type="caution">
    <text evidence="13">The sequence shown here is derived from an EMBL/GenBank/DDBJ whole genome shotgun (WGS) entry which is preliminary data.</text>
</comment>
<evidence type="ECO:0000256" key="2">
    <source>
        <dbReference type="ARBA" id="ARBA00022527"/>
    </source>
</evidence>
<evidence type="ECO:0000313" key="14">
    <source>
        <dbReference type="Proteomes" id="UP001629113"/>
    </source>
</evidence>
<dbReference type="SMART" id="SM00220">
    <property type="entry name" value="S_TKc"/>
    <property type="match status" value="1"/>
</dbReference>
<dbReference type="Pfam" id="PF00069">
    <property type="entry name" value="Pkinase"/>
    <property type="match status" value="2"/>
</dbReference>
<evidence type="ECO:0000256" key="1">
    <source>
        <dbReference type="ARBA" id="ARBA00012513"/>
    </source>
</evidence>
<dbReference type="SMART" id="SM00133">
    <property type="entry name" value="S_TK_X"/>
    <property type="match status" value="1"/>
</dbReference>
<dbReference type="InterPro" id="IPR000719">
    <property type="entry name" value="Prot_kinase_dom"/>
</dbReference>
<dbReference type="EMBL" id="JBFCZG010000008">
    <property type="protein sequence ID" value="KAL3419052.1"/>
    <property type="molecule type" value="Genomic_DNA"/>
</dbReference>
<organism evidence="13 14">
    <name type="scientific">Phlyctema vagabunda</name>
    <dbReference type="NCBI Taxonomy" id="108571"/>
    <lineage>
        <taxon>Eukaryota</taxon>
        <taxon>Fungi</taxon>
        <taxon>Dikarya</taxon>
        <taxon>Ascomycota</taxon>
        <taxon>Pezizomycotina</taxon>
        <taxon>Leotiomycetes</taxon>
        <taxon>Helotiales</taxon>
        <taxon>Dermateaceae</taxon>
        <taxon>Phlyctema</taxon>
    </lineage>
</organism>
<gene>
    <name evidence="13" type="ORF">PVAG01_09273</name>
</gene>
<evidence type="ECO:0000256" key="6">
    <source>
        <dbReference type="ARBA" id="ARBA00022840"/>
    </source>
</evidence>
<feature type="compositionally biased region" description="Low complexity" evidence="10">
    <location>
        <begin position="65"/>
        <end position="79"/>
    </location>
</feature>
<dbReference type="InterPro" id="IPR000961">
    <property type="entry name" value="AGC-kinase_C"/>
</dbReference>
<feature type="compositionally biased region" description="Polar residues" evidence="10">
    <location>
        <begin position="169"/>
        <end position="194"/>
    </location>
</feature>
<feature type="domain" description="AGC-kinase C-terminal" evidence="12">
    <location>
        <begin position="693"/>
        <end position="844"/>
    </location>
</feature>
<evidence type="ECO:0000256" key="5">
    <source>
        <dbReference type="ARBA" id="ARBA00022777"/>
    </source>
</evidence>
<dbReference type="GO" id="GO:0016301">
    <property type="term" value="F:kinase activity"/>
    <property type="evidence" value="ECO:0007669"/>
    <property type="project" value="UniProtKB-KW"/>
</dbReference>
<evidence type="ECO:0000256" key="7">
    <source>
        <dbReference type="ARBA" id="ARBA00047899"/>
    </source>
</evidence>
<dbReference type="Gene3D" id="3.30.200.20">
    <property type="entry name" value="Phosphorylase Kinase, domain 1"/>
    <property type="match status" value="1"/>
</dbReference>
<evidence type="ECO:0000256" key="8">
    <source>
        <dbReference type="ARBA" id="ARBA00048679"/>
    </source>
</evidence>
<proteinExistence type="predicted"/>
<dbReference type="Gene3D" id="1.10.510.10">
    <property type="entry name" value="Transferase(Phosphotransferase) domain 1"/>
    <property type="match status" value="1"/>
</dbReference>
<reference evidence="13 14" key="1">
    <citation type="submission" date="2024-06" db="EMBL/GenBank/DDBJ databases">
        <title>Complete genome of Phlyctema vagabunda strain 19-DSS-EL-015.</title>
        <authorList>
            <person name="Fiorenzani C."/>
        </authorList>
    </citation>
    <scope>NUCLEOTIDE SEQUENCE [LARGE SCALE GENOMIC DNA]</scope>
    <source>
        <strain evidence="13 14">19-DSS-EL-015</strain>
    </source>
</reference>
<dbReference type="EC" id="2.7.11.1" evidence="1"/>
<feature type="region of interest" description="Disordered" evidence="10">
    <location>
        <begin position="140"/>
        <end position="232"/>
    </location>
</feature>
<dbReference type="PROSITE" id="PS51285">
    <property type="entry name" value="AGC_KINASE_CTER"/>
    <property type="match status" value="1"/>
</dbReference>
<accession>A0ABR4P719</accession>
<feature type="domain" description="Protein kinase" evidence="11">
    <location>
        <begin position="322"/>
        <end position="692"/>
    </location>
</feature>